<evidence type="ECO:0000313" key="2">
    <source>
        <dbReference type="EMBL" id="CAI6341780.1"/>
    </source>
</evidence>
<dbReference type="CDD" id="cd07067">
    <property type="entry name" value="HP_PGM_like"/>
    <property type="match status" value="1"/>
</dbReference>
<dbReference type="InterPro" id="IPR013078">
    <property type="entry name" value="His_Pase_superF_clade-1"/>
</dbReference>
<sequence length="307" mass="34138">MPPTLLLIRHAQALHNVASDWSLHDPPLSDLGHQQCKELEESLKNSNIGNEVELIVVSAMRRTLQTASEGLEWLIKEKGIKVLPDAGWQVGVDIVLLFPYNNPCDRASITTLNLSVSFPHSLALESVHKRKNTNPAIPIENADKPCDTGSSISTMAQEFPDFDFTSVDPLYPDKTTDLATNPYAFTPRALLARGQTCLRNLYSRPEKVIAVVTHSGFLRVGVCNRRFFNADWRVFEWDEEAMKESKEKGKGKDGEGLFLLREWEETEKKGGGMGRSEKGVFPASKRDFPEGAEWVDGEGVGEKPAGM</sequence>
<dbReference type="InterPro" id="IPR029033">
    <property type="entry name" value="His_PPase_superfam"/>
</dbReference>
<evidence type="ECO:0008006" key="4">
    <source>
        <dbReference type="Google" id="ProtNLM"/>
    </source>
</evidence>
<dbReference type="SMART" id="SM00855">
    <property type="entry name" value="PGAM"/>
    <property type="match status" value="1"/>
</dbReference>
<proteinExistence type="predicted"/>
<name>A0A9W4XV27_9PLEO</name>
<dbReference type="AlphaFoldDB" id="A0A9W4XV27"/>
<dbReference type="EMBL" id="CAOQHR010000012">
    <property type="protein sequence ID" value="CAI6341780.1"/>
    <property type="molecule type" value="Genomic_DNA"/>
</dbReference>
<gene>
    <name evidence="2" type="ORF">PDIGIT_LOCUS14980</name>
</gene>
<dbReference type="GO" id="GO:0005737">
    <property type="term" value="C:cytoplasm"/>
    <property type="evidence" value="ECO:0007669"/>
    <property type="project" value="TreeGrafter"/>
</dbReference>
<dbReference type="InterPro" id="IPR050275">
    <property type="entry name" value="PGM_Phosphatase"/>
</dbReference>
<keyword evidence="3" id="KW-1185">Reference proteome</keyword>
<dbReference type="PANTHER" id="PTHR48100:SF24">
    <property type="entry name" value="PHOSPHOGLYCERATE MUTASE"/>
    <property type="match status" value="1"/>
</dbReference>
<evidence type="ECO:0000313" key="3">
    <source>
        <dbReference type="Proteomes" id="UP001152607"/>
    </source>
</evidence>
<accession>A0A9W4XV27</accession>
<dbReference type="SUPFAM" id="SSF53254">
    <property type="entry name" value="Phosphoglycerate mutase-like"/>
    <property type="match status" value="1"/>
</dbReference>
<comment type="caution">
    <text evidence="2">The sequence shown here is derived from an EMBL/GenBank/DDBJ whole genome shotgun (WGS) entry which is preliminary data.</text>
</comment>
<organism evidence="2 3">
    <name type="scientific">Periconia digitata</name>
    <dbReference type="NCBI Taxonomy" id="1303443"/>
    <lineage>
        <taxon>Eukaryota</taxon>
        <taxon>Fungi</taxon>
        <taxon>Dikarya</taxon>
        <taxon>Ascomycota</taxon>
        <taxon>Pezizomycotina</taxon>
        <taxon>Dothideomycetes</taxon>
        <taxon>Pleosporomycetidae</taxon>
        <taxon>Pleosporales</taxon>
        <taxon>Massarineae</taxon>
        <taxon>Periconiaceae</taxon>
        <taxon>Periconia</taxon>
    </lineage>
</organism>
<protein>
    <recommendedName>
        <fullName evidence="4">Phosphoglycerate mutase-like protein</fullName>
    </recommendedName>
</protein>
<dbReference type="GO" id="GO:0016791">
    <property type="term" value="F:phosphatase activity"/>
    <property type="evidence" value="ECO:0007669"/>
    <property type="project" value="TreeGrafter"/>
</dbReference>
<reference evidence="2" key="1">
    <citation type="submission" date="2023-01" db="EMBL/GenBank/DDBJ databases">
        <authorList>
            <person name="Van Ghelder C."/>
            <person name="Rancurel C."/>
        </authorList>
    </citation>
    <scope>NUCLEOTIDE SEQUENCE</scope>
    <source>
        <strain evidence="2">CNCM I-4278</strain>
    </source>
</reference>
<dbReference type="Gene3D" id="3.40.50.1240">
    <property type="entry name" value="Phosphoglycerate mutase-like"/>
    <property type="match status" value="1"/>
</dbReference>
<feature type="compositionally biased region" description="Basic and acidic residues" evidence="1">
    <location>
        <begin position="267"/>
        <end position="289"/>
    </location>
</feature>
<dbReference type="OrthoDB" id="496981at2759"/>
<evidence type="ECO:0000256" key="1">
    <source>
        <dbReference type="SAM" id="MobiDB-lite"/>
    </source>
</evidence>
<dbReference type="Proteomes" id="UP001152607">
    <property type="component" value="Unassembled WGS sequence"/>
</dbReference>
<dbReference type="PANTHER" id="PTHR48100">
    <property type="entry name" value="BROAD-SPECIFICITY PHOSPHATASE YOR283W-RELATED"/>
    <property type="match status" value="1"/>
</dbReference>
<dbReference type="Pfam" id="PF00300">
    <property type="entry name" value="His_Phos_1"/>
    <property type="match status" value="1"/>
</dbReference>
<feature type="region of interest" description="Disordered" evidence="1">
    <location>
        <begin position="267"/>
        <end position="307"/>
    </location>
</feature>